<organism evidence="4">
    <name type="scientific">uncultured bacterium pA1</name>
    <dbReference type="NCBI Taxonomy" id="1776268"/>
    <lineage>
        <taxon>Bacteria</taxon>
        <taxon>environmental samples</taxon>
    </lineage>
</organism>
<keyword evidence="1 4" id="KW-0808">Transferase</keyword>
<name>A0A0U3KA11_9BACT</name>
<dbReference type="SUPFAM" id="SSF69593">
    <property type="entry name" value="Glycerol-3-phosphate (1)-acyltransferase"/>
    <property type="match status" value="1"/>
</dbReference>
<dbReference type="SMART" id="SM00563">
    <property type="entry name" value="PlsC"/>
    <property type="match status" value="1"/>
</dbReference>
<dbReference type="PANTHER" id="PTHR10434:SF66">
    <property type="entry name" value="PHOSPHOLIPID_GLYCEROL ACYLTRANSFERASE DOMAIN-CONTAINING PROTEIN"/>
    <property type="match status" value="1"/>
</dbReference>
<proteinExistence type="predicted"/>
<reference evidence="4" key="1">
    <citation type="journal article" date="2015" name="J. Microbiol. Biotechnol.">
        <title>Functional Metagenome Mining of Soil for a Novel Gentamicin Resistance Gene.</title>
        <authorList>
            <person name="Im H."/>
            <person name="Kim K.M."/>
            <person name="Lee S.H."/>
            <person name="Ryu C.M."/>
        </authorList>
    </citation>
    <scope>NUCLEOTIDE SEQUENCE</scope>
</reference>
<evidence type="ECO:0000256" key="1">
    <source>
        <dbReference type="ARBA" id="ARBA00022679"/>
    </source>
</evidence>
<feature type="domain" description="Phospholipid/glycerol acyltransferase" evidence="3">
    <location>
        <begin position="87"/>
        <end position="215"/>
    </location>
</feature>
<protein>
    <submittedName>
        <fullName evidence="4">Acyltransferase</fullName>
    </submittedName>
</protein>
<keyword evidence="2 4" id="KW-0012">Acyltransferase</keyword>
<evidence type="ECO:0000259" key="3">
    <source>
        <dbReference type="SMART" id="SM00563"/>
    </source>
</evidence>
<dbReference type="Pfam" id="PF01553">
    <property type="entry name" value="Acyltransferase"/>
    <property type="match status" value="1"/>
</dbReference>
<dbReference type="InterPro" id="IPR002123">
    <property type="entry name" value="Plipid/glycerol_acylTrfase"/>
</dbReference>
<evidence type="ECO:0000313" key="4">
    <source>
        <dbReference type="EMBL" id="ALV85561.1"/>
    </source>
</evidence>
<dbReference type="EMBL" id="KU240005">
    <property type="protein sequence ID" value="ALV85561.1"/>
    <property type="molecule type" value="Genomic_DNA"/>
</dbReference>
<dbReference type="GO" id="GO:0003841">
    <property type="term" value="F:1-acylglycerol-3-phosphate O-acyltransferase activity"/>
    <property type="evidence" value="ECO:0007669"/>
    <property type="project" value="TreeGrafter"/>
</dbReference>
<accession>A0A0U3KA11</accession>
<dbReference type="AlphaFoldDB" id="A0A0U3KA11"/>
<sequence>MSSIIGKLRGATALAAFVFVFMLVATPQLYALLAWHRLTAAPPVRRRKAIARWQSAWGVRFFAMTTAIMGVRADFRVPADAVGRGPVIVVANHRSSLDILVLFAALARTGRADLRWIIKRQLFFAPTIGRSCRETGCAYVARGGDPQDISRVRLCAARARHDGASVVIFPEGTRFTSPRPGSGYANVLPPKIGGVLALRRALPDCHVLSVTISWTGGPEGRTMFDGESFVGKTVVAECALHTDVDDRAIASWLQEEWRRKDRAIAACART</sequence>
<dbReference type="GO" id="GO:0006654">
    <property type="term" value="P:phosphatidic acid biosynthetic process"/>
    <property type="evidence" value="ECO:0007669"/>
    <property type="project" value="TreeGrafter"/>
</dbReference>
<dbReference type="PANTHER" id="PTHR10434">
    <property type="entry name" value="1-ACYL-SN-GLYCEROL-3-PHOSPHATE ACYLTRANSFERASE"/>
    <property type="match status" value="1"/>
</dbReference>
<dbReference type="CDD" id="cd07989">
    <property type="entry name" value="LPLAT_AGPAT-like"/>
    <property type="match status" value="1"/>
</dbReference>
<evidence type="ECO:0000256" key="2">
    <source>
        <dbReference type="ARBA" id="ARBA00023315"/>
    </source>
</evidence>